<dbReference type="Gene3D" id="3.30.70.870">
    <property type="entry name" value="Elongation Factor G (Translational Gtpase), domain 3"/>
    <property type="match status" value="1"/>
</dbReference>
<dbReference type="InterPro" id="IPR041095">
    <property type="entry name" value="EFG_II"/>
</dbReference>
<dbReference type="GO" id="GO:1990904">
    <property type="term" value="C:ribonucleoprotein complex"/>
    <property type="evidence" value="ECO:0007669"/>
    <property type="project" value="TreeGrafter"/>
</dbReference>
<dbReference type="PANTHER" id="PTHR42908">
    <property type="entry name" value="TRANSLATION ELONGATION FACTOR-RELATED"/>
    <property type="match status" value="1"/>
</dbReference>
<dbReference type="InterPro" id="IPR056752">
    <property type="entry name" value="EFL1"/>
</dbReference>
<sequence>MDAQISCEMNRLEIHHKQVLVEKNNPSTVNDCKLIRNVCILAHVDHGKTTLADHLIASYGGGLLHPKQAGKLRFMDYLDEEQRRAITMKSSSIALQFKEYTINLIDSPGHMDFCSEVSTAARLSDGALVLVDAVEGVHIQTHAVLRQAWIEKLTPCLVLNKVDRLICELRLSPMEAYNRMLRIIQEVNGIVSAYKSEKYLSDVDSILSVASSGDADDDNCELIEDDEEDTFQPQKGNVVFACALDGWGFGINNFAEFYASKLGASSAALQRALWGPRYFNARTKMIVGKKGISSGAKARPMFVQFILEPLWQVYQSTLEESGDRGVLDKVIKSFNLSVPSRELQNKDPKAVLQAVMRRWLPLSDTILSMAAKYIPDPGVAQSLRVSRLLPKRDVLDYGDISDAVTEAELVRRSVETCDSSPNAPSVAFVSKMFAVPMKMLPREEIIDNSTDGDSEECFLAFARIFSGVLFVGQRVFVLSALYDPLKLESNQKHVQEVEIKSLYLMMGQGLKPVASAKAGNLVAIRGLGQYILKSATLSSTLNSWPFSSMIFQVSPTLKVAIEPSDPAEMGALMKGLRLLNRADPFVEVSVSATGEHVLAAAGEVHLERCIKDLKERFAKVSLEVSPPLVSYKETIEGEMVDPLENLKFLSGSSDYVERTTPNGRCVVRVQVMKLPDTLTKLLDEVSESLGDIIGGKSRHVNDLEGLRCSIVEHGNPSEAIKKRMTDAVERDLLSGTSEIEKDQVERCRILWENFFKRIWALGPRQIGPNILLSPVRKHYTEGSVLLRGSPHVSEKLGFLDACDGNDASRESSFLMDEMILREAESLESSVLSGFQLATSAGPLCDEPMWGVAFIVEAYISPIDRQSNEYNSSLHQPEQYGIFTGQVMSTVKEACRAAVLQRKPRLVEAMYFCELNTPTEYLGPMYAVLARRRAQVIKEEMQEGSPLFTVHAYVPVAESFGFADELRRWTSGASSALLVLSHWETLSEDPFFVPKTEEEIEEFGDGSSVLQNTARKLIDGVRRRKGLPVEEKVVQHATKQRTLARKV</sequence>
<evidence type="ECO:0000256" key="2">
    <source>
        <dbReference type="ARBA" id="ARBA00022741"/>
    </source>
</evidence>
<dbReference type="Pfam" id="PF14492">
    <property type="entry name" value="EFG_III"/>
    <property type="match status" value="1"/>
</dbReference>
<reference evidence="7 8" key="1">
    <citation type="journal article" date="2015" name="Proc. Natl. Acad. Sci. U.S.A.">
        <title>The resurrection genome of Boea hygrometrica: A blueprint for survival of dehydration.</title>
        <authorList>
            <person name="Xiao L."/>
            <person name="Yang G."/>
            <person name="Zhang L."/>
            <person name="Yang X."/>
            <person name="Zhao S."/>
            <person name="Ji Z."/>
            <person name="Zhou Q."/>
            <person name="Hu M."/>
            <person name="Wang Y."/>
            <person name="Chen M."/>
            <person name="Xu Y."/>
            <person name="Jin H."/>
            <person name="Xiao X."/>
            <person name="Hu G."/>
            <person name="Bao F."/>
            <person name="Hu Y."/>
            <person name="Wan P."/>
            <person name="Li L."/>
            <person name="Deng X."/>
            <person name="Kuang T."/>
            <person name="Xiang C."/>
            <person name="Zhu J.K."/>
            <person name="Oliver M.J."/>
            <person name="He Y."/>
        </authorList>
    </citation>
    <scope>NUCLEOTIDE SEQUENCE [LARGE SCALE GENOMIC DNA]</scope>
    <source>
        <strain evidence="8">cv. XS01</strain>
    </source>
</reference>
<dbReference type="AlphaFoldDB" id="A0A2Z7CN71"/>
<dbReference type="Gene3D" id="3.90.1430.10">
    <property type="entry name" value="Yeast translation eEF2 (G' domain)"/>
    <property type="match status" value="1"/>
</dbReference>
<evidence type="ECO:0000259" key="6">
    <source>
        <dbReference type="PROSITE" id="PS51722"/>
    </source>
</evidence>
<dbReference type="FunFam" id="3.30.70.870:FF:000002">
    <property type="entry name" value="Translation elongation factor 2"/>
    <property type="match status" value="1"/>
</dbReference>
<keyword evidence="3" id="KW-0378">Hydrolase</keyword>
<feature type="domain" description="Tr-type G" evidence="6">
    <location>
        <begin position="33"/>
        <end position="266"/>
    </location>
</feature>
<dbReference type="GO" id="GO:0005525">
    <property type="term" value="F:GTP binding"/>
    <property type="evidence" value="ECO:0007669"/>
    <property type="project" value="UniProtKB-KW"/>
</dbReference>
<dbReference type="Pfam" id="PF00679">
    <property type="entry name" value="EFG_C"/>
    <property type="match status" value="1"/>
</dbReference>
<evidence type="ECO:0000256" key="5">
    <source>
        <dbReference type="ARBA" id="ARBA00081809"/>
    </source>
</evidence>
<dbReference type="Proteomes" id="UP000250235">
    <property type="component" value="Unassembled WGS sequence"/>
</dbReference>
<dbReference type="InterPro" id="IPR027417">
    <property type="entry name" value="P-loop_NTPase"/>
</dbReference>
<dbReference type="CDD" id="cd16261">
    <property type="entry name" value="EF2_snRNP_III"/>
    <property type="match status" value="1"/>
</dbReference>
<dbReference type="SMART" id="SM00838">
    <property type="entry name" value="EFG_C"/>
    <property type="match status" value="1"/>
</dbReference>
<dbReference type="CDD" id="cd16268">
    <property type="entry name" value="EF2_II"/>
    <property type="match status" value="1"/>
</dbReference>
<protein>
    <recommendedName>
        <fullName evidence="5">Elongation factor-like 1</fullName>
    </recommendedName>
</protein>
<evidence type="ECO:0000313" key="7">
    <source>
        <dbReference type="EMBL" id="KZV48540.1"/>
    </source>
</evidence>
<dbReference type="InterPro" id="IPR000640">
    <property type="entry name" value="EFG_V-like"/>
</dbReference>
<dbReference type="GO" id="GO:0003924">
    <property type="term" value="F:GTPase activity"/>
    <property type="evidence" value="ECO:0007669"/>
    <property type="project" value="InterPro"/>
</dbReference>
<dbReference type="PRINTS" id="PR00315">
    <property type="entry name" value="ELONGATNFCT"/>
</dbReference>
<dbReference type="InterPro" id="IPR009000">
    <property type="entry name" value="Transl_B-barrel_sf"/>
</dbReference>
<name>A0A2Z7CN71_9LAMI</name>
<dbReference type="Gene3D" id="3.30.230.10">
    <property type="match status" value="1"/>
</dbReference>
<dbReference type="Pfam" id="PF25118">
    <property type="entry name" value="EFL1"/>
    <property type="match status" value="1"/>
</dbReference>
<dbReference type="CDD" id="cd01885">
    <property type="entry name" value="EF2"/>
    <property type="match status" value="1"/>
</dbReference>
<dbReference type="FunFam" id="3.30.70.240:FF:000006">
    <property type="entry name" value="Elongation factor like GTPase 1"/>
    <property type="match status" value="1"/>
</dbReference>
<dbReference type="InterPro" id="IPR000795">
    <property type="entry name" value="T_Tr_GTP-bd_dom"/>
</dbReference>
<dbReference type="EMBL" id="KQ993851">
    <property type="protein sequence ID" value="KZV48540.1"/>
    <property type="molecule type" value="Genomic_DNA"/>
</dbReference>
<proteinExistence type="predicted"/>
<organism evidence="7 8">
    <name type="scientific">Dorcoceras hygrometricum</name>
    <dbReference type="NCBI Taxonomy" id="472368"/>
    <lineage>
        <taxon>Eukaryota</taxon>
        <taxon>Viridiplantae</taxon>
        <taxon>Streptophyta</taxon>
        <taxon>Embryophyta</taxon>
        <taxon>Tracheophyta</taxon>
        <taxon>Spermatophyta</taxon>
        <taxon>Magnoliopsida</taxon>
        <taxon>eudicotyledons</taxon>
        <taxon>Gunneridae</taxon>
        <taxon>Pentapetalae</taxon>
        <taxon>asterids</taxon>
        <taxon>lamiids</taxon>
        <taxon>Lamiales</taxon>
        <taxon>Gesneriaceae</taxon>
        <taxon>Didymocarpoideae</taxon>
        <taxon>Trichosporeae</taxon>
        <taxon>Loxocarpinae</taxon>
        <taxon>Dorcoceras</taxon>
    </lineage>
</organism>
<dbReference type="PANTHER" id="PTHR42908:SF3">
    <property type="entry name" value="ELONGATION FACTOR-LIKE GTPASE 1"/>
    <property type="match status" value="1"/>
</dbReference>
<dbReference type="InterPro" id="IPR035647">
    <property type="entry name" value="EFG_III/V"/>
</dbReference>
<keyword evidence="1" id="KW-0690">Ribosome biogenesis</keyword>
<dbReference type="OrthoDB" id="364892at2759"/>
<dbReference type="GO" id="GO:0043022">
    <property type="term" value="F:ribosome binding"/>
    <property type="evidence" value="ECO:0007669"/>
    <property type="project" value="TreeGrafter"/>
</dbReference>
<evidence type="ECO:0000256" key="3">
    <source>
        <dbReference type="ARBA" id="ARBA00022801"/>
    </source>
</evidence>
<keyword evidence="2" id="KW-0547">Nucleotide-binding</keyword>
<keyword evidence="8" id="KW-1185">Reference proteome</keyword>
<accession>A0A2Z7CN71</accession>
<gene>
    <name evidence="7" type="ORF">F511_16801</name>
</gene>
<dbReference type="InterPro" id="IPR053905">
    <property type="entry name" value="EF-G-like_DII"/>
</dbReference>
<dbReference type="InterPro" id="IPR014721">
    <property type="entry name" value="Ribsml_uS5_D2-typ_fold_subgr"/>
</dbReference>
<dbReference type="FunFam" id="3.90.1430.10:FF:000002">
    <property type="entry name" value="Elongation factor like GTPase 1"/>
    <property type="match status" value="1"/>
</dbReference>
<dbReference type="Pfam" id="PF00009">
    <property type="entry name" value="GTP_EFTU"/>
    <property type="match status" value="1"/>
</dbReference>
<dbReference type="SUPFAM" id="SSF50447">
    <property type="entry name" value="Translation proteins"/>
    <property type="match status" value="1"/>
</dbReference>
<dbReference type="Pfam" id="PF22042">
    <property type="entry name" value="EF-G_D2"/>
    <property type="match status" value="1"/>
</dbReference>
<dbReference type="PROSITE" id="PS51722">
    <property type="entry name" value="G_TR_2"/>
    <property type="match status" value="1"/>
</dbReference>
<dbReference type="Gene3D" id="3.40.50.300">
    <property type="entry name" value="P-loop containing nucleotide triphosphate hydrolases"/>
    <property type="match status" value="1"/>
</dbReference>
<dbReference type="SUPFAM" id="SSF52540">
    <property type="entry name" value="P-loop containing nucleoside triphosphate hydrolases"/>
    <property type="match status" value="1"/>
</dbReference>
<dbReference type="Gene3D" id="3.30.70.240">
    <property type="match status" value="1"/>
</dbReference>
<dbReference type="SUPFAM" id="SSF54211">
    <property type="entry name" value="Ribosomal protein S5 domain 2-like"/>
    <property type="match status" value="1"/>
</dbReference>
<evidence type="ECO:0000313" key="8">
    <source>
        <dbReference type="Proteomes" id="UP000250235"/>
    </source>
</evidence>
<dbReference type="CDD" id="cd04096">
    <property type="entry name" value="eEF2_snRNP_like_C"/>
    <property type="match status" value="1"/>
</dbReference>
<evidence type="ECO:0000256" key="4">
    <source>
        <dbReference type="ARBA" id="ARBA00023134"/>
    </source>
</evidence>
<evidence type="ECO:0000256" key="1">
    <source>
        <dbReference type="ARBA" id="ARBA00022517"/>
    </source>
</evidence>
<dbReference type="FunFam" id="3.40.50.300:FF:001180">
    <property type="entry name" value="Elongation factor 2-like protein"/>
    <property type="match status" value="1"/>
</dbReference>
<dbReference type="Gene3D" id="2.40.30.10">
    <property type="entry name" value="Translation factors"/>
    <property type="match status" value="1"/>
</dbReference>
<dbReference type="InterPro" id="IPR020568">
    <property type="entry name" value="Ribosomal_Su5_D2-typ_SF"/>
</dbReference>
<dbReference type="GO" id="GO:0005829">
    <property type="term" value="C:cytosol"/>
    <property type="evidence" value="ECO:0007669"/>
    <property type="project" value="TreeGrafter"/>
</dbReference>
<dbReference type="CDD" id="cd01681">
    <property type="entry name" value="aeEF2_snRNP_like_IV"/>
    <property type="match status" value="1"/>
</dbReference>
<dbReference type="SUPFAM" id="SSF54980">
    <property type="entry name" value="EF-G C-terminal domain-like"/>
    <property type="match status" value="2"/>
</dbReference>
<dbReference type="GO" id="GO:0042256">
    <property type="term" value="P:cytosolic ribosome assembly"/>
    <property type="evidence" value="ECO:0007669"/>
    <property type="project" value="TreeGrafter"/>
</dbReference>
<keyword evidence="4" id="KW-0342">GTP-binding</keyword>